<sequence length="112" mass="11871">MKTSKIFLAAFFVLGLSSTAFAQTTPGGTPTMPNGTTTTPNGTMSNPNGSMTTPSGTMPNPNGTMTSPNGTMTTPRSTEGTTYDRDRQDRGNMKSKSNMPKGRGKMKNRPMN</sequence>
<name>A0ABQ2A8J8_9BACT</name>
<feature type="compositionally biased region" description="Polar residues" evidence="1">
    <location>
        <begin position="50"/>
        <end position="81"/>
    </location>
</feature>
<feature type="compositionally biased region" description="Basic and acidic residues" evidence="1">
    <location>
        <begin position="82"/>
        <end position="92"/>
    </location>
</feature>
<feature type="chain" id="PRO_5045237155" evidence="2">
    <location>
        <begin position="23"/>
        <end position="112"/>
    </location>
</feature>
<feature type="signal peptide" evidence="2">
    <location>
        <begin position="1"/>
        <end position="22"/>
    </location>
</feature>
<comment type="caution">
    <text evidence="3">The sequence shown here is derived from an EMBL/GenBank/DDBJ whole genome shotgun (WGS) entry which is preliminary data.</text>
</comment>
<dbReference type="RefSeq" id="WP_188562794.1">
    <property type="nucleotide sequence ID" value="NZ_BMGY01000030.1"/>
</dbReference>
<feature type="compositionally biased region" description="Low complexity" evidence="1">
    <location>
        <begin position="24"/>
        <end position="49"/>
    </location>
</feature>
<evidence type="ECO:0000313" key="3">
    <source>
        <dbReference type="EMBL" id="GGH88170.1"/>
    </source>
</evidence>
<proteinExistence type="predicted"/>
<dbReference type="EMBL" id="BMGY01000030">
    <property type="protein sequence ID" value="GGH88170.1"/>
    <property type="molecule type" value="Genomic_DNA"/>
</dbReference>
<evidence type="ECO:0000256" key="1">
    <source>
        <dbReference type="SAM" id="MobiDB-lite"/>
    </source>
</evidence>
<evidence type="ECO:0000313" key="4">
    <source>
        <dbReference type="Proteomes" id="UP000637774"/>
    </source>
</evidence>
<feature type="region of interest" description="Disordered" evidence="1">
    <location>
        <begin position="21"/>
        <end position="112"/>
    </location>
</feature>
<dbReference type="Proteomes" id="UP000637774">
    <property type="component" value="Unassembled WGS sequence"/>
</dbReference>
<evidence type="ECO:0000256" key="2">
    <source>
        <dbReference type="SAM" id="SignalP"/>
    </source>
</evidence>
<feature type="compositionally biased region" description="Basic residues" evidence="1">
    <location>
        <begin position="102"/>
        <end position="112"/>
    </location>
</feature>
<accession>A0ABQ2A8J8</accession>
<protein>
    <submittedName>
        <fullName evidence="3">Uncharacterized protein</fullName>
    </submittedName>
</protein>
<keyword evidence="4" id="KW-1185">Reference proteome</keyword>
<gene>
    <name evidence="3" type="ORF">GCM10011495_28810</name>
</gene>
<keyword evidence="2" id="KW-0732">Signal</keyword>
<organism evidence="3 4">
    <name type="scientific">Hymenobacter frigidus</name>
    <dbReference type="NCBI Taxonomy" id="1524095"/>
    <lineage>
        <taxon>Bacteria</taxon>
        <taxon>Pseudomonadati</taxon>
        <taxon>Bacteroidota</taxon>
        <taxon>Cytophagia</taxon>
        <taxon>Cytophagales</taxon>
        <taxon>Hymenobacteraceae</taxon>
        <taxon>Hymenobacter</taxon>
    </lineage>
</organism>
<reference evidence="4" key="1">
    <citation type="journal article" date="2019" name="Int. J. Syst. Evol. Microbiol.">
        <title>The Global Catalogue of Microorganisms (GCM) 10K type strain sequencing project: providing services to taxonomists for standard genome sequencing and annotation.</title>
        <authorList>
            <consortium name="The Broad Institute Genomics Platform"/>
            <consortium name="The Broad Institute Genome Sequencing Center for Infectious Disease"/>
            <person name="Wu L."/>
            <person name="Ma J."/>
        </authorList>
    </citation>
    <scope>NUCLEOTIDE SEQUENCE [LARGE SCALE GENOMIC DNA]</scope>
    <source>
        <strain evidence="4">CGMCC 1.14966</strain>
    </source>
</reference>